<accession>A0AAV9Q4L9</accession>
<sequence>MTGSAASPADARKKTDLVAVTGMLPEWVIELWGNLPGNTPEGCAKAVLLPAVRPEVNGSTLWVAGNQITEIEEAPHACQPRWLGETLSTAVDEGQNRLLPLAGGDGRPDLSLKGM</sequence>
<evidence type="ECO:0000313" key="2">
    <source>
        <dbReference type="Proteomes" id="UP001345827"/>
    </source>
</evidence>
<organism evidence="1 2">
    <name type="scientific">Vermiconidia calcicola</name>
    <dbReference type="NCBI Taxonomy" id="1690605"/>
    <lineage>
        <taxon>Eukaryota</taxon>
        <taxon>Fungi</taxon>
        <taxon>Dikarya</taxon>
        <taxon>Ascomycota</taxon>
        <taxon>Pezizomycotina</taxon>
        <taxon>Dothideomycetes</taxon>
        <taxon>Dothideomycetidae</taxon>
        <taxon>Mycosphaerellales</taxon>
        <taxon>Extremaceae</taxon>
        <taxon>Vermiconidia</taxon>
    </lineage>
</organism>
<protein>
    <submittedName>
        <fullName evidence="1">Uncharacterized protein</fullName>
    </submittedName>
</protein>
<reference evidence="1 2" key="1">
    <citation type="submission" date="2023-06" db="EMBL/GenBank/DDBJ databases">
        <title>Black Yeasts Isolated from many extreme environments.</title>
        <authorList>
            <person name="Coleine C."/>
            <person name="Stajich J.E."/>
            <person name="Selbmann L."/>
        </authorList>
    </citation>
    <scope>NUCLEOTIDE SEQUENCE [LARGE SCALE GENOMIC DNA]</scope>
    <source>
        <strain evidence="1 2">CCFEE 5887</strain>
    </source>
</reference>
<dbReference type="EMBL" id="JAXLQG010000012">
    <property type="protein sequence ID" value="KAK5533853.1"/>
    <property type="molecule type" value="Genomic_DNA"/>
</dbReference>
<dbReference type="Proteomes" id="UP001345827">
    <property type="component" value="Unassembled WGS sequence"/>
</dbReference>
<dbReference type="AlphaFoldDB" id="A0AAV9Q4L9"/>
<evidence type="ECO:0000313" key="1">
    <source>
        <dbReference type="EMBL" id="KAK5533853.1"/>
    </source>
</evidence>
<gene>
    <name evidence="1" type="ORF">LTR25_006833</name>
</gene>
<proteinExistence type="predicted"/>
<comment type="caution">
    <text evidence="1">The sequence shown here is derived from an EMBL/GenBank/DDBJ whole genome shotgun (WGS) entry which is preliminary data.</text>
</comment>
<keyword evidence="2" id="KW-1185">Reference proteome</keyword>
<name>A0AAV9Q4L9_9PEZI</name>